<sequence length="67" mass="7265">MNLHPQFIGQEGSEEYVVLPIEEFRAVAEALEDYQDLQDLRSAKEAEGTAASASLADVVSQLELGKG</sequence>
<dbReference type="AlphaFoldDB" id="A0A1H3CGP3"/>
<dbReference type="OrthoDB" id="129597at2"/>
<proteinExistence type="predicted"/>
<name>A0A1H3CGP3_THIRO</name>
<gene>
    <name evidence="1" type="ORF">SAMN05421783_1342</name>
</gene>
<protein>
    <recommendedName>
        <fullName evidence="3">Prevent-host-death family protein</fullName>
    </recommendedName>
</protein>
<evidence type="ECO:0000313" key="1">
    <source>
        <dbReference type="EMBL" id="SDX53078.1"/>
    </source>
</evidence>
<evidence type="ECO:0000313" key="2">
    <source>
        <dbReference type="Proteomes" id="UP000198816"/>
    </source>
</evidence>
<reference evidence="2" key="1">
    <citation type="submission" date="2016-10" db="EMBL/GenBank/DDBJ databases">
        <authorList>
            <person name="Varghese N."/>
            <person name="Submissions S."/>
        </authorList>
    </citation>
    <scope>NUCLEOTIDE SEQUENCE [LARGE SCALE GENOMIC DNA]</scope>
    <source>
        <strain evidence="2">DSM 217</strain>
    </source>
</reference>
<evidence type="ECO:0008006" key="3">
    <source>
        <dbReference type="Google" id="ProtNLM"/>
    </source>
</evidence>
<dbReference type="Proteomes" id="UP000198816">
    <property type="component" value="Unassembled WGS sequence"/>
</dbReference>
<accession>A0A1H3CGP3</accession>
<organism evidence="1 2">
    <name type="scientific">Thiocapsa roseopersicina</name>
    <dbReference type="NCBI Taxonomy" id="1058"/>
    <lineage>
        <taxon>Bacteria</taxon>
        <taxon>Pseudomonadati</taxon>
        <taxon>Pseudomonadota</taxon>
        <taxon>Gammaproteobacteria</taxon>
        <taxon>Chromatiales</taxon>
        <taxon>Chromatiaceae</taxon>
        <taxon>Thiocapsa</taxon>
    </lineage>
</organism>
<keyword evidence="2" id="KW-1185">Reference proteome</keyword>
<dbReference type="RefSeq" id="WP_093037599.1">
    <property type="nucleotide sequence ID" value="NZ_FNNZ01000034.1"/>
</dbReference>
<dbReference type="EMBL" id="FNNZ01000034">
    <property type="protein sequence ID" value="SDX53078.1"/>
    <property type="molecule type" value="Genomic_DNA"/>
</dbReference>